<comment type="caution">
    <text evidence="21">The sequence shown here is derived from an EMBL/GenBank/DDBJ whole genome shotgun (WGS) entry which is preliminary data.</text>
</comment>
<reference evidence="21" key="1">
    <citation type="submission" date="2022-07" db="EMBL/GenBank/DDBJ databases">
        <title>Phylogenomic reconstructions and comparative analyses of Kickxellomycotina fungi.</title>
        <authorList>
            <person name="Reynolds N.K."/>
            <person name="Stajich J.E."/>
            <person name="Barry K."/>
            <person name="Grigoriev I.V."/>
            <person name="Crous P."/>
            <person name="Smith M.E."/>
        </authorList>
    </citation>
    <scope>NUCLEOTIDE SEQUENCE</scope>
    <source>
        <strain evidence="21">NRRL 1566</strain>
    </source>
</reference>
<dbReference type="InterPro" id="IPR006554">
    <property type="entry name" value="Helicase-like_DEXD_c2"/>
</dbReference>
<dbReference type="InterPro" id="IPR006555">
    <property type="entry name" value="ATP-dep_Helicase_C"/>
</dbReference>
<dbReference type="InterPro" id="IPR045028">
    <property type="entry name" value="DinG/Rad3-like"/>
</dbReference>
<evidence type="ECO:0000256" key="2">
    <source>
        <dbReference type="ARBA" id="ARBA00004123"/>
    </source>
</evidence>
<dbReference type="Pfam" id="PF06733">
    <property type="entry name" value="DEAD_2"/>
    <property type="match status" value="1"/>
</dbReference>
<dbReference type="SUPFAM" id="SSF52540">
    <property type="entry name" value="P-loop containing nucleoside triphosphate hydrolases"/>
    <property type="match status" value="2"/>
</dbReference>
<dbReference type="GO" id="GO:0005634">
    <property type="term" value="C:nucleus"/>
    <property type="evidence" value="ECO:0007669"/>
    <property type="project" value="UniProtKB-SubCell"/>
</dbReference>
<proteinExistence type="inferred from homology"/>
<dbReference type="NCBIfam" id="TIGR00604">
    <property type="entry name" value="rad3"/>
    <property type="match status" value="1"/>
</dbReference>
<dbReference type="CDD" id="cd18788">
    <property type="entry name" value="SF2_C_XPD"/>
    <property type="match status" value="1"/>
</dbReference>
<name>A0A9W8ID23_9FUNG</name>
<dbReference type="EMBL" id="JANBUW010000033">
    <property type="protein sequence ID" value="KAJ2850423.1"/>
    <property type="molecule type" value="Genomic_DNA"/>
</dbReference>
<dbReference type="PROSITE" id="PS00690">
    <property type="entry name" value="DEAH_ATP_HELICASE"/>
    <property type="match status" value="1"/>
</dbReference>
<protein>
    <recommendedName>
        <fullName evidence="16">DNA 5'-3' helicase</fullName>
        <ecNumber evidence="16">5.6.2.3</ecNumber>
    </recommendedName>
    <alternativeName>
        <fullName evidence="18">DNA 5'-3' helicase FANCJ</fullName>
    </alternativeName>
</protein>
<dbReference type="Gene3D" id="3.40.50.300">
    <property type="entry name" value="P-loop containing nucleotide triphosphate hydrolases"/>
    <property type="match status" value="3"/>
</dbReference>
<organism evidence="21 22">
    <name type="scientific">Coemansia brasiliensis</name>
    <dbReference type="NCBI Taxonomy" id="2650707"/>
    <lineage>
        <taxon>Eukaryota</taxon>
        <taxon>Fungi</taxon>
        <taxon>Fungi incertae sedis</taxon>
        <taxon>Zoopagomycota</taxon>
        <taxon>Kickxellomycotina</taxon>
        <taxon>Kickxellomycetes</taxon>
        <taxon>Kickxellales</taxon>
        <taxon>Kickxellaceae</taxon>
        <taxon>Coemansia</taxon>
    </lineage>
</organism>
<dbReference type="InterPro" id="IPR014013">
    <property type="entry name" value="Helic_SF1/SF2_ATP-bd_DinG/Rad3"/>
</dbReference>
<keyword evidence="15" id="KW-0539">Nucleus</keyword>
<dbReference type="InterPro" id="IPR002464">
    <property type="entry name" value="DNA/RNA_helicase_DEAH_CS"/>
</dbReference>
<keyword evidence="10" id="KW-0067">ATP-binding</keyword>
<evidence type="ECO:0000256" key="11">
    <source>
        <dbReference type="ARBA" id="ARBA00023004"/>
    </source>
</evidence>
<evidence type="ECO:0000256" key="1">
    <source>
        <dbReference type="ARBA" id="ARBA00001966"/>
    </source>
</evidence>
<keyword evidence="22" id="KW-1185">Reference proteome</keyword>
<keyword evidence="14" id="KW-0413">Isomerase</keyword>
<keyword evidence="4" id="KW-0004">4Fe-4S</keyword>
<sequence>MSPKRILSRQSSADNEVIDTKNAIVTEPIRIDHSVPTKTYYIGGVQVHFPFAPYPSQLGMMNHMIGALTKSKNTMIESPTGSGKSLALLCAVLAWRRSLIAKQKKLSENVKRIVMNFGMHNPLLLKDRYGNMDDPSDAAAAETQPDEKSSNADKTPADIKQEVEEKPKVHTDDQDENAANNPNSQNKDTTKNAKNEAPKVSIGLLIATAMIKREETVSFILDMAKSRTLEGVSPDDIAVLQDFKNSGIKATYKPRIYFGSRTHKQVSQLVDELRRKTPYRLRTAVLGSRSQTCIHNRREKIENESVEEMCHMLRDEDKCDPYSNYRLMAAHKKIMQGGELEIWDLEDLVQLGRKIKACPYYASRELADSADLVFCPYNYILDPTVREAAGINLKNSIIIFDEAHNIENAARNAGSYEVTDKALSILTFECAKMIENNKLVKEHRLIMALAESLVHWLQDEDNEYEYQDYETYTSVWPKQNYSVERLLDYLMLTPGIVKKVKTAHGTIEDYIRKLRQDKSDSLCVKKLRSNGINSGDEENWAEPEAQFMRHLSSSSMRTVGGLLRMLENAWPGSKFAGDYRIAIIRYPNPEAHSDHQQNGRSKRNRRLGAMSKEIPPYLNTLAFWCMNPGVIFREISELSWSVVLTSGTLSPLESYASELQVEFASTLEASHVIHPSRFCALSVQCGPSGAPLEAKYKTADQLAFQDDMGEAIMSITKICPDGMLVFAPSYALLNKLFARWENTGVLAEIKVHKEVFIEPQGGSSSEFDKLLKAFRSHLYKSENLGQPSPRGAIIFAVYRGKVSEGIDFSDYFCRTVVNIGIPYPAFKDVQIILKREYNDAHSSPKVGIDSRQLLNGSKWYNIQAFRAINQALGRCLRHKNDWGAIIMLESRFSYPWNISQLSKWVRGSLNVYFTLDEAQTYLKAFYQERIHEDLNSETVTEDMATLGLIED</sequence>
<evidence type="ECO:0000313" key="22">
    <source>
        <dbReference type="Proteomes" id="UP001139887"/>
    </source>
</evidence>
<evidence type="ECO:0000256" key="10">
    <source>
        <dbReference type="ARBA" id="ARBA00022840"/>
    </source>
</evidence>
<dbReference type="Pfam" id="PF13307">
    <property type="entry name" value="Helicase_C_2"/>
    <property type="match status" value="1"/>
</dbReference>
<dbReference type="FunFam" id="3.40.50.300:FF:000731">
    <property type="entry name" value="Fanconi anemia group J protein homolog"/>
    <property type="match status" value="1"/>
</dbReference>
<evidence type="ECO:0000256" key="18">
    <source>
        <dbReference type="ARBA" id="ARBA00082714"/>
    </source>
</evidence>
<gene>
    <name evidence="21" type="ORF">IWW36_001913</name>
</gene>
<dbReference type="GO" id="GO:0043139">
    <property type="term" value="F:5'-3' DNA helicase activity"/>
    <property type="evidence" value="ECO:0007669"/>
    <property type="project" value="UniProtKB-EC"/>
</dbReference>
<evidence type="ECO:0000256" key="17">
    <source>
        <dbReference type="ARBA" id="ARBA00048954"/>
    </source>
</evidence>
<keyword evidence="11" id="KW-0408">Iron</keyword>
<dbReference type="GO" id="GO:1990918">
    <property type="term" value="P:double-strand break repair involved in meiotic recombination"/>
    <property type="evidence" value="ECO:0007669"/>
    <property type="project" value="TreeGrafter"/>
</dbReference>
<evidence type="ECO:0000256" key="5">
    <source>
        <dbReference type="ARBA" id="ARBA00022723"/>
    </source>
</evidence>
<comment type="cofactor">
    <cofactor evidence="1">
        <name>[4Fe-4S] cluster</name>
        <dbReference type="ChEBI" id="CHEBI:49883"/>
    </cofactor>
</comment>
<dbReference type="Proteomes" id="UP001139887">
    <property type="component" value="Unassembled WGS sequence"/>
</dbReference>
<dbReference type="PROSITE" id="PS51193">
    <property type="entry name" value="HELICASE_ATP_BIND_2"/>
    <property type="match status" value="1"/>
</dbReference>
<keyword evidence="7" id="KW-0227">DNA damage</keyword>
<dbReference type="EC" id="5.6.2.3" evidence="16"/>
<evidence type="ECO:0000256" key="4">
    <source>
        <dbReference type="ARBA" id="ARBA00022485"/>
    </source>
</evidence>
<dbReference type="GO" id="GO:0046872">
    <property type="term" value="F:metal ion binding"/>
    <property type="evidence" value="ECO:0007669"/>
    <property type="project" value="UniProtKB-KW"/>
</dbReference>
<evidence type="ECO:0000313" key="21">
    <source>
        <dbReference type="EMBL" id="KAJ2850423.1"/>
    </source>
</evidence>
<accession>A0A9W8ID23</accession>
<dbReference type="GO" id="GO:0005524">
    <property type="term" value="F:ATP binding"/>
    <property type="evidence" value="ECO:0007669"/>
    <property type="project" value="UniProtKB-KW"/>
</dbReference>
<dbReference type="GO" id="GO:0003677">
    <property type="term" value="F:DNA binding"/>
    <property type="evidence" value="ECO:0007669"/>
    <property type="project" value="InterPro"/>
</dbReference>
<feature type="domain" description="Helicase ATP-binding" evidence="20">
    <location>
        <begin position="43"/>
        <end position="450"/>
    </location>
</feature>
<evidence type="ECO:0000256" key="7">
    <source>
        <dbReference type="ARBA" id="ARBA00022763"/>
    </source>
</evidence>
<evidence type="ECO:0000256" key="13">
    <source>
        <dbReference type="ARBA" id="ARBA00023204"/>
    </source>
</evidence>
<dbReference type="SMART" id="SM00488">
    <property type="entry name" value="DEXDc2"/>
    <property type="match status" value="1"/>
</dbReference>
<dbReference type="InterPro" id="IPR010614">
    <property type="entry name" value="RAD3-like_helicase_DEAD"/>
</dbReference>
<evidence type="ECO:0000256" key="3">
    <source>
        <dbReference type="ARBA" id="ARBA00008792"/>
    </source>
</evidence>
<evidence type="ECO:0000256" key="19">
    <source>
        <dbReference type="SAM" id="MobiDB-lite"/>
    </source>
</evidence>
<keyword evidence="5" id="KW-0479">Metal-binding</keyword>
<dbReference type="SMART" id="SM00491">
    <property type="entry name" value="HELICc2"/>
    <property type="match status" value="1"/>
</dbReference>
<keyword evidence="9" id="KW-0347">Helicase</keyword>
<evidence type="ECO:0000256" key="12">
    <source>
        <dbReference type="ARBA" id="ARBA00023014"/>
    </source>
</evidence>
<evidence type="ECO:0000256" key="14">
    <source>
        <dbReference type="ARBA" id="ARBA00023235"/>
    </source>
</evidence>
<evidence type="ECO:0000256" key="16">
    <source>
        <dbReference type="ARBA" id="ARBA00044969"/>
    </source>
</evidence>
<keyword evidence="8" id="KW-0378">Hydrolase</keyword>
<keyword evidence="13" id="KW-0234">DNA repair</keyword>
<dbReference type="GO" id="GO:0051539">
    <property type="term" value="F:4 iron, 4 sulfur cluster binding"/>
    <property type="evidence" value="ECO:0007669"/>
    <property type="project" value="UniProtKB-KW"/>
</dbReference>
<feature type="compositionally biased region" description="Basic and acidic residues" evidence="19">
    <location>
        <begin position="145"/>
        <end position="172"/>
    </location>
</feature>
<dbReference type="InterPro" id="IPR027417">
    <property type="entry name" value="P-loop_NTPase"/>
</dbReference>
<dbReference type="PANTHER" id="PTHR11472:SF47">
    <property type="entry name" value="FANCONI ANEMIA GROUP J PROTEIN"/>
    <property type="match status" value="1"/>
</dbReference>
<dbReference type="GO" id="GO:0006289">
    <property type="term" value="P:nucleotide-excision repair"/>
    <property type="evidence" value="ECO:0007669"/>
    <property type="project" value="TreeGrafter"/>
</dbReference>
<feature type="compositionally biased region" description="Polar residues" evidence="19">
    <location>
        <begin position="177"/>
        <end position="187"/>
    </location>
</feature>
<evidence type="ECO:0000256" key="15">
    <source>
        <dbReference type="ARBA" id="ARBA00023242"/>
    </source>
</evidence>
<dbReference type="AlphaFoldDB" id="A0A9W8ID23"/>
<dbReference type="InterPro" id="IPR013020">
    <property type="entry name" value="Rad3/Chl1-like"/>
</dbReference>
<dbReference type="GO" id="GO:0016818">
    <property type="term" value="F:hydrolase activity, acting on acid anhydrides, in phosphorus-containing anhydrides"/>
    <property type="evidence" value="ECO:0007669"/>
    <property type="project" value="InterPro"/>
</dbReference>
<evidence type="ECO:0000256" key="6">
    <source>
        <dbReference type="ARBA" id="ARBA00022741"/>
    </source>
</evidence>
<dbReference type="OrthoDB" id="272481at2759"/>
<dbReference type="PANTHER" id="PTHR11472">
    <property type="entry name" value="DNA REPAIR DEAD HELICASE RAD3/XP-D SUBFAMILY MEMBER"/>
    <property type="match status" value="1"/>
</dbReference>
<keyword evidence="6" id="KW-0547">Nucleotide-binding</keyword>
<comment type="catalytic activity">
    <reaction evidence="17">
        <text>ATP + H2O = ADP + phosphate + H(+)</text>
        <dbReference type="Rhea" id="RHEA:13065"/>
        <dbReference type="ChEBI" id="CHEBI:15377"/>
        <dbReference type="ChEBI" id="CHEBI:15378"/>
        <dbReference type="ChEBI" id="CHEBI:30616"/>
        <dbReference type="ChEBI" id="CHEBI:43474"/>
        <dbReference type="ChEBI" id="CHEBI:456216"/>
        <dbReference type="EC" id="5.6.2.3"/>
    </reaction>
</comment>
<keyword evidence="12" id="KW-0411">Iron-sulfur</keyword>
<feature type="region of interest" description="Disordered" evidence="19">
    <location>
        <begin position="128"/>
        <end position="195"/>
    </location>
</feature>
<evidence type="ECO:0000256" key="8">
    <source>
        <dbReference type="ARBA" id="ARBA00022801"/>
    </source>
</evidence>
<evidence type="ECO:0000256" key="9">
    <source>
        <dbReference type="ARBA" id="ARBA00022806"/>
    </source>
</evidence>
<comment type="similarity">
    <text evidence="3">Belongs to the DEAD box helicase family. DEAH subfamily.</text>
</comment>
<comment type="subcellular location">
    <subcellularLocation>
        <location evidence="2">Nucleus</location>
    </subcellularLocation>
</comment>
<evidence type="ECO:0000259" key="20">
    <source>
        <dbReference type="PROSITE" id="PS51193"/>
    </source>
</evidence>